<gene>
    <name evidence="1" type="ORF">NCTC11636_00562</name>
</gene>
<dbReference type="KEGG" id="ahw:NCTC11636_00562"/>
<dbReference type="EMBL" id="LR134350">
    <property type="protein sequence ID" value="VEG26513.1"/>
    <property type="molecule type" value="Genomic_DNA"/>
</dbReference>
<organism evidence="1 2">
    <name type="scientific">Actinomyces howellii</name>
    <dbReference type="NCBI Taxonomy" id="52771"/>
    <lineage>
        <taxon>Bacteria</taxon>
        <taxon>Bacillati</taxon>
        <taxon>Actinomycetota</taxon>
        <taxon>Actinomycetes</taxon>
        <taxon>Actinomycetales</taxon>
        <taxon>Actinomycetaceae</taxon>
        <taxon>Actinomyces</taxon>
    </lineage>
</organism>
<reference evidence="1 2" key="1">
    <citation type="submission" date="2018-12" db="EMBL/GenBank/DDBJ databases">
        <authorList>
            <consortium name="Pathogen Informatics"/>
        </authorList>
    </citation>
    <scope>NUCLEOTIDE SEQUENCE [LARGE SCALE GENOMIC DNA]</scope>
    <source>
        <strain evidence="1 2">NCTC11636</strain>
    </source>
</reference>
<dbReference type="AlphaFoldDB" id="A0A448HE35"/>
<sequence>MSPDVSTLDLPVSVLLALWAPLPSSRGAQVVQGADGSHLVADDVAPWGLGCLDLGSWLHDLGPLLRVGAVLVSPADPVPGLREALDVGEAVVLETAQGRRVLLVPRRRGTSVTWHVTEQDTAVAPADPTYARREVHEATEEAIDVLVSLDLARERPELAEELSDLVSAVADPRLVPPTLEPRRKALLERSLRLEAICTTALANDGAAVSATQAQRRLEALRPLLVVARRGVGAATQWWAH</sequence>
<evidence type="ECO:0000313" key="2">
    <source>
        <dbReference type="Proteomes" id="UP000266895"/>
    </source>
</evidence>
<evidence type="ECO:0000313" key="1">
    <source>
        <dbReference type="EMBL" id="VEG26513.1"/>
    </source>
</evidence>
<keyword evidence="2" id="KW-1185">Reference proteome</keyword>
<name>A0A448HE35_9ACTO</name>
<dbReference type="Proteomes" id="UP000266895">
    <property type="component" value="Chromosome"/>
</dbReference>
<protein>
    <submittedName>
        <fullName evidence="1">Uncharacterized protein</fullName>
    </submittedName>
</protein>
<proteinExistence type="predicted"/>
<accession>A0A448HE35</accession>